<evidence type="ECO:0000313" key="1">
    <source>
        <dbReference type="EMBL" id="CAB4149752.1"/>
    </source>
</evidence>
<dbReference type="EMBL" id="LR796526">
    <property type="protein sequence ID" value="CAB4149752.1"/>
    <property type="molecule type" value="Genomic_DNA"/>
</dbReference>
<reference evidence="1" key="1">
    <citation type="submission" date="2020-04" db="EMBL/GenBank/DDBJ databases">
        <authorList>
            <person name="Chiriac C."/>
            <person name="Salcher M."/>
            <person name="Ghai R."/>
            <person name="Kavagutti S V."/>
        </authorList>
    </citation>
    <scope>NUCLEOTIDE SEQUENCE</scope>
</reference>
<sequence length="156" mass="17434">MTTFTEGLKAVFLDELRDTANVTLAARAAGVTPGTAYKHKREDVLFAERWEEALGEAVDMLEHEAHRRAFKGNEEPVFYKGDECGYVTKYSDTLAMFLLKAHRPDKYRERSEVKQELSGGVALNDTTRAARLAALLQLAQKRAQPVEPTDDCSDLA</sequence>
<organism evidence="1">
    <name type="scientific">uncultured Caudovirales phage</name>
    <dbReference type="NCBI Taxonomy" id="2100421"/>
    <lineage>
        <taxon>Viruses</taxon>
        <taxon>Duplodnaviria</taxon>
        <taxon>Heunggongvirae</taxon>
        <taxon>Uroviricota</taxon>
        <taxon>Caudoviricetes</taxon>
        <taxon>Peduoviridae</taxon>
        <taxon>Maltschvirus</taxon>
        <taxon>Maltschvirus maltsch</taxon>
    </lineage>
</organism>
<proteinExistence type="predicted"/>
<accession>A0A6J5MTK8</accession>
<protein>
    <recommendedName>
        <fullName evidence="2">Terminase small subunit</fullName>
    </recommendedName>
</protein>
<gene>
    <name evidence="1" type="ORF">UFOVP555_26</name>
</gene>
<evidence type="ECO:0008006" key="2">
    <source>
        <dbReference type="Google" id="ProtNLM"/>
    </source>
</evidence>
<name>A0A6J5MTK8_9CAUD</name>